<name>A0ABR1BXC5_NECAM</name>
<dbReference type="EMBL" id="JAVFWL010000001">
    <property type="protein sequence ID" value="KAK6729701.1"/>
    <property type="molecule type" value="Genomic_DNA"/>
</dbReference>
<evidence type="ECO:0000313" key="3">
    <source>
        <dbReference type="Proteomes" id="UP001303046"/>
    </source>
</evidence>
<feature type="compositionally biased region" description="Polar residues" evidence="1">
    <location>
        <begin position="56"/>
        <end position="77"/>
    </location>
</feature>
<sequence>MVVEDKSEPPTGENEDDDDEGVLGWLARAVSCPQVKTICSTARMMNDAKLWRTTVGDESQSSHTTVAAPPSTSSVDQDISKCKQNKHALRVSWEDGTA</sequence>
<protein>
    <submittedName>
        <fullName evidence="2">Uncharacterized protein</fullName>
    </submittedName>
</protein>
<evidence type="ECO:0000313" key="2">
    <source>
        <dbReference type="EMBL" id="KAK6729701.1"/>
    </source>
</evidence>
<keyword evidence="3" id="KW-1185">Reference proteome</keyword>
<accession>A0ABR1BXC5</accession>
<evidence type="ECO:0000256" key="1">
    <source>
        <dbReference type="SAM" id="MobiDB-lite"/>
    </source>
</evidence>
<organism evidence="2 3">
    <name type="scientific">Necator americanus</name>
    <name type="common">Human hookworm</name>
    <dbReference type="NCBI Taxonomy" id="51031"/>
    <lineage>
        <taxon>Eukaryota</taxon>
        <taxon>Metazoa</taxon>
        <taxon>Ecdysozoa</taxon>
        <taxon>Nematoda</taxon>
        <taxon>Chromadorea</taxon>
        <taxon>Rhabditida</taxon>
        <taxon>Rhabditina</taxon>
        <taxon>Rhabditomorpha</taxon>
        <taxon>Strongyloidea</taxon>
        <taxon>Ancylostomatidae</taxon>
        <taxon>Bunostominae</taxon>
        <taxon>Necator</taxon>
    </lineage>
</organism>
<dbReference type="Proteomes" id="UP001303046">
    <property type="component" value="Unassembled WGS sequence"/>
</dbReference>
<feature type="region of interest" description="Disordered" evidence="1">
    <location>
        <begin position="1"/>
        <end position="21"/>
    </location>
</feature>
<comment type="caution">
    <text evidence="2">The sequence shown here is derived from an EMBL/GenBank/DDBJ whole genome shotgun (WGS) entry which is preliminary data.</text>
</comment>
<proteinExistence type="predicted"/>
<gene>
    <name evidence="2" type="primary">Necator_chrI.g2762</name>
    <name evidence="2" type="ORF">RB195_006634</name>
</gene>
<feature type="region of interest" description="Disordered" evidence="1">
    <location>
        <begin position="54"/>
        <end position="81"/>
    </location>
</feature>
<reference evidence="2 3" key="1">
    <citation type="submission" date="2023-08" db="EMBL/GenBank/DDBJ databases">
        <title>A Necator americanus chromosomal reference genome.</title>
        <authorList>
            <person name="Ilik V."/>
            <person name="Petrzelkova K.J."/>
            <person name="Pardy F."/>
            <person name="Fuh T."/>
            <person name="Niatou-Singa F.S."/>
            <person name="Gouil Q."/>
            <person name="Baker L."/>
            <person name="Ritchie M.E."/>
            <person name="Jex A.R."/>
            <person name="Gazzola D."/>
            <person name="Li H."/>
            <person name="Toshio Fujiwara R."/>
            <person name="Zhan B."/>
            <person name="Aroian R.V."/>
            <person name="Pafco B."/>
            <person name="Schwarz E.M."/>
        </authorList>
    </citation>
    <scope>NUCLEOTIDE SEQUENCE [LARGE SCALE GENOMIC DNA]</scope>
    <source>
        <strain evidence="2 3">Aroian</strain>
        <tissue evidence="2">Whole animal</tissue>
    </source>
</reference>